<organism evidence="2 3">
    <name type="scientific">Dietzia aerolata</name>
    <dbReference type="NCBI Taxonomy" id="595984"/>
    <lineage>
        <taxon>Bacteria</taxon>
        <taxon>Bacillati</taxon>
        <taxon>Actinomycetota</taxon>
        <taxon>Actinomycetes</taxon>
        <taxon>Mycobacteriales</taxon>
        <taxon>Dietziaceae</taxon>
        <taxon>Dietzia</taxon>
    </lineage>
</organism>
<dbReference type="Proteomes" id="UP001589700">
    <property type="component" value="Unassembled WGS sequence"/>
</dbReference>
<feature type="domain" description="DUF1023" evidence="1">
    <location>
        <begin position="261"/>
        <end position="426"/>
    </location>
</feature>
<keyword evidence="2" id="KW-0378">Hydrolase</keyword>
<reference evidence="2 3" key="1">
    <citation type="submission" date="2024-09" db="EMBL/GenBank/DDBJ databases">
        <authorList>
            <person name="Sun Q."/>
            <person name="Mori K."/>
        </authorList>
    </citation>
    <scope>NUCLEOTIDE SEQUENCE [LARGE SCALE GENOMIC DNA]</scope>
    <source>
        <strain evidence="2 3">CCM 7659</strain>
    </source>
</reference>
<sequence length="512" mass="52276">MSPAPQADALVTAIDGAEARSAAVGRAVSDGAENLDGVARSLGAGAHLGLAGLVTDGGWFGQSGSRARGHIADAAADARMLVGACLFLSDVLRVEGAHLARAVINWDDDDKVHPGSGDHTEVIAADQALFERLREAADALAGAIDPDTRPCIDLSGTTDDDPRAIAELWHSLGPADRERLARDNPELGSVAGLPSATRDAINRTRLSRLLDALDGGVTGGGRAGLGRGAAADLAEAGPGLVALADYLDADPSRHLLSLHADGRAVVASGNPDSADRVVTLVPGTGSSLADVDRTGDRAASMCEAAESTEPAATESSEPVDAGTEACVSVAWQGYDAPDSIIEAGRSLGLARAHAEDLRTFTVGVDAVEAMDGDDAPHTVVGYSYGSATLGAAASDPRGLAADRMIHVGSPGAAVDSIAEQWVNEGSSHESATSRRASDDEVVGIASRWDAVPWWSIVGVLGERPGTDDFRGLSVDVTEPGAGPSSVRDSHSTYFDRGTVALSELGKLIADTD</sequence>
<dbReference type="GO" id="GO:0016787">
    <property type="term" value="F:hydrolase activity"/>
    <property type="evidence" value="ECO:0007669"/>
    <property type="project" value="UniProtKB-KW"/>
</dbReference>
<dbReference type="InterPro" id="IPR010427">
    <property type="entry name" value="DUF1023"/>
</dbReference>
<evidence type="ECO:0000313" key="2">
    <source>
        <dbReference type="EMBL" id="MFB9259226.1"/>
    </source>
</evidence>
<dbReference type="EMBL" id="JBHMDY010000004">
    <property type="protein sequence ID" value="MFB9259226.1"/>
    <property type="molecule type" value="Genomic_DNA"/>
</dbReference>
<comment type="caution">
    <text evidence="2">The sequence shown here is derived from an EMBL/GenBank/DDBJ whole genome shotgun (WGS) entry which is preliminary data.</text>
</comment>
<protein>
    <submittedName>
        <fullName evidence="2">Alpha/beta hydrolase</fullName>
    </submittedName>
</protein>
<proteinExistence type="predicted"/>
<accession>A0ABV5JNJ2</accession>
<evidence type="ECO:0000259" key="1">
    <source>
        <dbReference type="Pfam" id="PF06259"/>
    </source>
</evidence>
<evidence type="ECO:0000313" key="3">
    <source>
        <dbReference type="Proteomes" id="UP001589700"/>
    </source>
</evidence>
<gene>
    <name evidence="2" type="ORF">ACFFVD_05365</name>
</gene>
<name>A0ABV5JNJ2_9ACTN</name>
<keyword evidence="3" id="KW-1185">Reference proteome</keyword>
<dbReference type="RefSeq" id="WP_380023158.1">
    <property type="nucleotide sequence ID" value="NZ_JBHMDY010000004.1"/>
</dbReference>
<dbReference type="Pfam" id="PF06259">
    <property type="entry name" value="Abhydrolase_8"/>
    <property type="match status" value="1"/>
</dbReference>